<proteinExistence type="predicted"/>
<name>X1AT45_9ZZZZ</name>
<protein>
    <recommendedName>
        <fullName evidence="2">Amidohydrolase-related domain-containing protein</fullName>
    </recommendedName>
</protein>
<dbReference type="AlphaFoldDB" id="X1AT45"/>
<evidence type="ECO:0000313" key="1">
    <source>
        <dbReference type="EMBL" id="GAG63021.1"/>
    </source>
</evidence>
<gene>
    <name evidence="1" type="ORF">S01H4_17591</name>
</gene>
<dbReference type="Gene3D" id="3.20.20.140">
    <property type="entry name" value="Metal-dependent hydrolases"/>
    <property type="match status" value="1"/>
</dbReference>
<dbReference type="SUPFAM" id="SSF51556">
    <property type="entry name" value="Metallo-dependent hydrolases"/>
    <property type="match status" value="1"/>
</dbReference>
<reference evidence="1" key="1">
    <citation type="journal article" date="2014" name="Front. Microbiol.">
        <title>High frequency of phylogenetically diverse reductive dehalogenase-homologous genes in deep subseafloor sedimentary metagenomes.</title>
        <authorList>
            <person name="Kawai M."/>
            <person name="Futagami T."/>
            <person name="Toyoda A."/>
            <person name="Takaki Y."/>
            <person name="Nishi S."/>
            <person name="Hori S."/>
            <person name="Arai W."/>
            <person name="Tsubouchi T."/>
            <person name="Morono Y."/>
            <person name="Uchiyama I."/>
            <person name="Ito T."/>
            <person name="Fujiyama A."/>
            <person name="Inagaki F."/>
            <person name="Takami H."/>
        </authorList>
    </citation>
    <scope>NUCLEOTIDE SEQUENCE</scope>
    <source>
        <strain evidence="1">Expedition CK06-06</strain>
    </source>
</reference>
<sequence length="281" mass="30971">MKIKNLVESIRNDPECGTAMRGLKVILAHCGMSPGDPRLYDVLRDPAIFAETSTLHDLDVPVLFETAFERLSQVDFSWSEKILFGTDFSFLSVQAADIILFLLSRDFPGTLADVQRILGGNSLSLIQRPFSTSAGVQMSPVEYVSRDIGGTKQIDLENSLLGLFSGDKWDLSSLDLMLPPTGTWPEPMKLSDGGFNGVYLDSYVMCLRSRDIDKEIHVWVRRTVGDSVSCSLLSTKGMARIDTVENASQSFNPVLIRSLSDHSTTLKSSDDLTKKVLSLLA</sequence>
<dbReference type="InterPro" id="IPR032466">
    <property type="entry name" value="Metal_Hydrolase"/>
</dbReference>
<evidence type="ECO:0008006" key="2">
    <source>
        <dbReference type="Google" id="ProtNLM"/>
    </source>
</evidence>
<dbReference type="EMBL" id="BART01007761">
    <property type="protein sequence ID" value="GAG63021.1"/>
    <property type="molecule type" value="Genomic_DNA"/>
</dbReference>
<comment type="caution">
    <text evidence="1">The sequence shown here is derived from an EMBL/GenBank/DDBJ whole genome shotgun (WGS) entry which is preliminary data.</text>
</comment>
<organism evidence="1">
    <name type="scientific">marine sediment metagenome</name>
    <dbReference type="NCBI Taxonomy" id="412755"/>
    <lineage>
        <taxon>unclassified sequences</taxon>
        <taxon>metagenomes</taxon>
        <taxon>ecological metagenomes</taxon>
    </lineage>
</organism>
<accession>X1AT45</accession>